<gene>
    <name evidence="1" type="ORF">CQA53_10640</name>
</gene>
<proteinExistence type="predicted"/>
<dbReference type="Proteomes" id="UP000256379">
    <property type="component" value="Unassembled WGS sequence"/>
</dbReference>
<accession>A0A3D8I6S3</accession>
<reference evidence="1 2" key="1">
    <citation type="submission" date="2018-04" db="EMBL/GenBank/DDBJ databases">
        <title>Novel Campyloabacter and Helicobacter Species and Strains.</title>
        <authorList>
            <person name="Mannion A.J."/>
            <person name="Shen Z."/>
            <person name="Fox J.G."/>
        </authorList>
    </citation>
    <scope>NUCLEOTIDE SEQUENCE [LARGE SCALE GENOMIC DNA]</scope>
    <source>
        <strain evidence="1 2">MIT 17-337</strain>
    </source>
</reference>
<evidence type="ECO:0000313" key="1">
    <source>
        <dbReference type="EMBL" id="RDU60870.1"/>
    </source>
</evidence>
<dbReference type="AlphaFoldDB" id="A0A3D8I6S3"/>
<protein>
    <submittedName>
        <fullName evidence="1">Uncharacterized protein</fullName>
    </submittedName>
</protein>
<dbReference type="EMBL" id="NXLQ01000077">
    <property type="protein sequence ID" value="RDU60870.1"/>
    <property type="molecule type" value="Genomic_DNA"/>
</dbReference>
<evidence type="ECO:0000313" key="2">
    <source>
        <dbReference type="Proteomes" id="UP000256379"/>
    </source>
</evidence>
<feature type="non-terminal residue" evidence="1">
    <location>
        <position position="1"/>
    </location>
</feature>
<keyword evidence="2" id="KW-1185">Reference proteome</keyword>
<name>A0A3D8I6S3_9HELI</name>
<comment type="caution">
    <text evidence="1">The sequence shown here is derived from an EMBL/GenBank/DDBJ whole genome shotgun (WGS) entry which is preliminary data.</text>
</comment>
<sequence length="250" mass="29959">NKIITLTLIFTLTTSYTLLHRPLGLAIFWVYDTLWSEQNHNLRELQLNIADKETFLRLVSQYDLIDKMESHEKEIRNYIKHFEFDLLIVNALGIEDWYYQPLLDKMRYYALENEFYKAHMLYNNLPYTQEEANKDLDFLKACDNVFYFFDKISKDYKEYENYMFQAKLVEFMLIYAPIGFVGGFVEIYFPEKPKICNFFRGIVKEDILQRVENISKSLQTLKEKDAITAEKVHELINPLNSIKEKLNECK</sequence>
<dbReference type="RefSeq" id="WP_181882455.1">
    <property type="nucleotide sequence ID" value="NZ_NXLQ01000077.1"/>
</dbReference>
<organism evidence="1 2">
    <name type="scientific">Helicobacter didelphidarum</name>
    <dbReference type="NCBI Taxonomy" id="2040648"/>
    <lineage>
        <taxon>Bacteria</taxon>
        <taxon>Pseudomonadati</taxon>
        <taxon>Campylobacterota</taxon>
        <taxon>Epsilonproteobacteria</taxon>
        <taxon>Campylobacterales</taxon>
        <taxon>Helicobacteraceae</taxon>
        <taxon>Helicobacter</taxon>
    </lineage>
</organism>